<accession>A0A177HJI1</accession>
<reference evidence="2 3" key="1">
    <citation type="submission" date="2015-12" db="EMBL/GenBank/DDBJ databases">
        <title>Genome sequence of Streptomyces sp. G25.</title>
        <authorList>
            <person name="Poehlein A."/>
            <person name="Roettig A."/>
            <person name="Hiessl S."/>
            <person name="Hauschild P."/>
            <person name="Schauer J."/>
            <person name="Madkour M.H."/>
            <person name="Al-Ansari A.M."/>
            <person name="Almakishah N.H."/>
            <person name="Steinbuechel A."/>
            <person name="Daniel R."/>
        </authorList>
    </citation>
    <scope>NUCLEOTIDE SEQUENCE [LARGE SCALE GENOMIC DNA]</scope>
    <source>
        <strain evidence="3">G25(2015)</strain>
    </source>
</reference>
<name>A0A177HJI1_9ACTN</name>
<dbReference type="RefSeq" id="WP_067283265.1">
    <property type="nucleotide sequence ID" value="NZ_LOHS01000114.1"/>
</dbReference>
<feature type="transmembrane region" description="Helical" evidence="1">
    <location>
        <begin position="76"/>
        <end position="95"/>
    </location>
</feature>
<protein>
    <submittedName>
        <fullName evidence="2">Uncharacterized protein</fullName>
    </submittedName>
</protein>
<feature type="transmembrane region" description="Helical" evidence="1">
    <location>
        <begin position="50"/>
        <end position="70"/>
    </location>
</feature>
<dbReference type="AlphaFoldDB" id="A0A177HJI1"/>
<comment type="caution">
    <text evidence="2">The sequence shown here is derived from an EMBL/GenBank/DDBJ whole genome shotgun (WGS) entry which is preliminary data.</text>
</comment>
<dbReference type="STRING" id="1716141.STSP_55080"/>
<evidence type="ECO:0000313" key="3">
    <source>
        <dbReference type="Proteomes" id="UP000077381"/>
    </source>
</evidence>
<dbReference type="OrthoDB" id="4247524at2"/>
<evidence type="ECO:0000256" key="1">
    <source>
        <dbReference type="SAM" id="Phobius"/>
    </source>
</evidence>
<evidence type="ECO:0000313" key="2">
    <source>
        <dbReference type="EMBL" id="OAH11131.1"/>
    </source>
</evidence>
<keyword evidence="3" id="KW-1185">Reference proteome</keyword>
<keyword evidence="1" id="KW-0812">Transmembrane</keyword>
<keyword evidence="1" id="KW-0472">Membrane</keyword>
<dbReference type="PATRIC" id="fig|1716141.3.peg.5789"/>
<dbReference type="Proteomes" id="UP000077381">
    <property type="component" value="Unassembled WGS sequence"/>
</dbReference>
<proteinExistence type="predicted"/>
<organism evidence="2 3">
    <name type="scientific">Streptomyces jeddahensis</name>
    <dbReference type="NCBI Taxonomy" id="1716141"/>
    <lineage>
        <taxon>Bacteria</taxon>
        <taxon>Bacillati</taxon>
        <taxon>Actinomycetota</taxon>
        <taxon>Actinomycetes</taxon>
        <taxon>Kitasatosporales</taxon>
        <taxon>Streptomycetaceae</taxon>
        <taxon>Streptomyces</taxon>
    </lineage>
</organism>
<gene>
    <name evidence="2" type="ORF">STSP_55080</name>
</gene>
<keyword evidence="1" id="KW-1133">Transmembrane helix</keyword>
<dbReference type="EMBL" id="LOHS01000114">
    <property type="protein sequence ID" value="OAH11131.1"/>
    <property type="molecule type" value="Genomic_DNA"/>
</dbReference>
<sequence>MSLLPKFFRRSKNPSHPAMSRRLEQSIEGAGYWVKRMPREAVHLVQRFRLYNVAAAAISLFTGLLAWPLIAQTSQFTAQVVLSTLSGLAALTIAVPHAVGLSDRTEETIKLCGTYGRIYGELLQAKQRLTAGAADHSTHAADLIRQYEDVTGRKDALALPGREGSPGRRELR</sequence>